<gene>
    <name evidence="11" type="ORF">GH723_13315</name>
</gene>
<name>A0A5Q2RPG1_9ACTN</name>
<keyword evidence="5" id="KW-0472">Membrane</keyword>
<dbReference type="EMBL" id="CP045851">
    <property type="protein sequence ID" value="QGG95997.1"/>
    <property type="molecule type" value="Genomic_DNA"/>
</dbReference>
<keyword evidence="3" id="KW-0328">Glycosyltransferase</keyword>
<evidence type="ECO:0000256" key="9">
    <source>
        <dbReference type="ARBA" id="ARBA00040345"/>
    </source>
</evidence>
<dbReference type="Pfam" id="PF00535">
    <property type="entry name" value="Glycos_transf_2"/>
    <property type="match status" value="1"/>
</dbReference>
<comment type="pathway">
    <text evidence="7">Carotenoid biosynthesis; staphyloxanthin biosynthesis; staphyloxanthin from farnesyl diphosphate: step 4/5.</text>
</comment>
<organism evidence="11 12">
    <name type="scientific">Actinomarinicola tropica</name>
    <dbReference type="NCBI Taxonomy" id="2789776"/>
    <lineage>
        <taxon>Bacteria</taxon>
        <taxon>Bacillati</taxon>
        <taxon>Actinomycetota</taxon>
        <taxon>Acidimicrobiia</taxon>
        <taxon>Acidimicrobiales</taxon>
        <taxon>Iamiaceae</taxon>
        <taxon>Actinomarinicola</taxon>
    </lineage>
</organism>
<protein>
    <recommendedName>
        <fullName evidence="9">4,4'-diaponeurosporenoate glycosyltransferase</fullName>
    </recommendedName>
</protein>
<evidence type="ECO:0000313" key="11">
    <source>
        <dbReference type="EMBL" id="QGG95997.1"/>
    </source>
</evidence>
<comment type="function">
    <text evidence="6">Catalyzes the glycosylation of 4,4'-diaponeurosporenoate, i.e. the esterification of glucose at the C1'' position with the carboxyl group of 4,4'-diaponeurosporenic acid, to form glycosyl-4,4'-diaponeurosporenoate. This is a step in the biosynthesis of staphyloxanthin, an orange pigment present in most staphylococci strains.</text>
</comment>
<dbReference type="AlphaFoldDB" id="A0A5Q2RPG1"/>
<evidence type="ECO:0000256" key="5">
    <source>
        <dbReference type="ARBA" id="ARBA00023136"/>
    </source>
</evidence>
<dbReference type="SUPFAM" id="SSF53448">
    <property type="entry name" value="Nucleotide-diphospho-sugar transferases"/>
    <property type="match status" value="1"/>
</dbReference>
<proteinExistence type="inferred from homology"/>
<comment type="similarity">
    <text evidence="8">Belongs to the glycosyltransferase 2 family. CrtQ subfamily.</text>
</comment>
<dbReference type="KEGG" id="atq:GH723_13315"/>
<dbReference type="PANTHER" id="PTHR43646">
    <property type="entry name" value="GLYCOSYLTRANSFERASE"/>
    <property type="match status" value="1"/>
</dbReference>
<evidence type="ECO:0000313" key="12">
    <source>
        <dbReference type="Proteomes" id="UP000334019"/>
    </source>
</evidence>
<evidence type="ECO:0000256" key="4">
    <source>
        <dbReference type="ARBA" id="ARBA00022679"/>
    </source>
</evidence>
<evidence type="ECO:0000256" key="8">
    <source>
        <dbReference type="ARBA" id="ARBA00038120"/>
    </source>
</evidence>
<keyword evidence="4 11" id="KW-0808">Transferase</keyword>
<comment type="subcellular location">
    <subcellularLocation>
        <location evidence="1">Cell membrane</location>
    </subcellularLocation>
</comment>
<sequence length="285" mass="30306">MSRELRGSVVVPAWNEAAVIARTLDALFDGIEPDDVEVVVACNGCDDGTEDVVRGTGHPVHLLELGPVGKVGAIRAAEAATTALPRIYLDADTELPGPSAVAVLDALASGAVAARPPVTHDDAGSTWPVRAFYAVRRAMPSLRRELFGAGVYGLSAEARGRFGTFPDVVADDLFAARVVELDEVTVVDGVAPVVVRVPRDTRSLVRTLARVYRGNAELAATHSDRAHPSTTRTAREVLVLGRDPRWWPRLAAYVVLVVAGRVLGRRASGGSWERDHSARVEGVAT</sequence>
<dbReference type="GO" id="GO:0005886">
    <property type="term" value="C:plasma membrane"/>
    <property type="evidence" value="ECO:0007669"/>
    <property type="project" value="UniProtKB-SubCell"/>
</dbReference>
<dbReference type="Proteomes" id="UP000334019">
    <property type="component" value="Chromosome"/>
</dbReference>
<dbReference type="InterPro" id="IPR001173">
    <property type="entry name" value="Glyco_trans_2-like"/>
</dbReference>
<evidence type="ECO:0000256" key="7">
    <source>
        <dbReference type="ARBA" id="ARBA00037904"/>
    </source>
</evidence>
<keyword evidence="12" id="KW-1185">Reference proteome</keyword>
<evidence type="ECO:0000256" key="1">
    <source>
        <dbReference type="ARBA" id="ARBA00004236"/>
    </source>
</evidence>
<dbReference type="GO" id="GO:0016757">
    <property type="term" value="F:glycosyltransferase activity"/>
    <property type="evidence" value="ECO:0007669"/>
    <property type="project" value="UniProtKB-KW"/>
</dbReference>
<evidence type="ECO:0000259" key="10">
    <source>
        <dbReference type="Pfam" id="PF00535"/>
    </source>
</evidence>
<evidence type="ECO:0000256" key="3">
    <source>
        <dbReference type="ARBA" id="ARBA00022676"/>
    </source>
</evidence>
<evidence type="ECO:0000256" key="6">
    <source>
        <dbReference type="ARBA" id="ARBA00037281"/>
    </source>
</evidence>
<dbReference type="PANTHER" id="PTHR43646:SF2">
    <property type="entry name" value="GLYCOSYLTRANSFERASE 2-LIKE DOMAIN-CONTAINING PROTEIN"/>
    <property type="match status" value="1"/>
</dbReference>
<dbReference type="Gene3D" id="3.90.550.10">
    <property type="entry name" value="Spore Coat Polysaccharide Biosynthesis Protein SpsA, Chain A"/>
    <property type="match status" value="1"/>
</dbReference>
<dbReference type="RefSeq" id="WP_153760103.1">
    <property type="nucleotide sequence ID" value="NZ_CP045851.1"/>
</dbReference>
<reference evidence="11 12" key="1">
    <citation type="submission" date="2019-11" db="EMBL/GenBank/DDBJ databases">
        <authorList>
            <person name="He Y."/>
        </authorList>
    </citation>
    <scope>NUCLEOTIDE SEQUENCE [LARGE SCALE GENOMIC DNA]</scope>
    <source>
        <strain evidence="11 12">SCSIO 58843</strain>
    </source>
</reference>
<evidence type="ECO:0000256" key="2">
    <source>
        <dbReference type="ARBA" id="ARBA00022475"/>
    </source>
</evidence>
<keyword evidence="2" id="KW-1003">Cell membrane</keyword>
<feature type="domain" description="Glycosyltransferase 2-like" evidence="10">
    <location>
        <begin position="8"/>
        <end position="132"/>
    </location>
</feature>
<dbReference type="InterPro" id="IPR029044">
    <property type="entry name" value="Nucleotide-diphossugar_trans"/>
</dbReference>
<accession>A0A5Q2RPG1</accession>